<evidence type="ECO:0000256" key="7">
    <source>
        <dbReference type="ARBA" id="ARBA00023136"/>
    </source>
</evidence>
<dbReference type="InterPro" id="IPR036290">
    <property type="entry name" value="Phe_ZIP_sf"/>
</dbReference>
<dbReference type="SUPFAM" id="SSF109805">
    <property type="entry name" value="Phenylalanine zipper"/>
    <property type="match status" value="1"/>
</dbReference>
<accession>A0A9D3T8C9</accession>
<keyword evidence="5" id="KW-0597">Phosphoprotein</keyword>
<dbReference type="GO" id="GO:0005068">
    <property type="term" value="F:transmembrane receptor protein tyrosine kinase adaptor activity"/>
    <property type="evidence" value="ECO:0007669"/>
    <property type="project" value="TreeGrafter"/>
</dbReference>
<evidence type="ECO:0000313" key="17">
    <source>
        <dbReference type="Proteomes" id="UP001046870"/>
    </source>
</evidence>
<dbReference type="PRINTS" id="PR00401">
    <property type="entry name" value="SH2DOMAIN"/>
</dbReference>
<evidence type="ECO:0000256" key="11">
    <source>
        <dbReference type="ARBA" id="ARBA00080463"/>
    </source>
</evidence>
<feature type="compositionally biased region" description="Basic and acidic residues" evidence="13">
    <location>
        <begin position="680"/>
        <end position="693"/>
    </location>
</feature>
<dbReference type="Proteomes" id="UP001046870">
    <property type="component" value="Chromosome 9"/>
</dbReference>
<dbReference type="Gene3D" id="2.30.29.30">
    <property type="entry name" value="Pleckstrin-homology domain (PH domain)/Phosphotyrosine-binding domain (PTB)"/>
    <property type="match status" value="1"/>
</dbReference>
<dbReference type="InterPro" id="IPR015012">
    <property type="entry name" value="Phe_ZIP"/>
</dbReference>
<evidence type="ECO:0000259" key="15">
    <source>
        <dbReference type="PROSITE" id="PS50003"/>
    </source>
</evidence>
<dbReference type="Pfam" id="PF08916">
    <property type="entry name" value="Phe_ZIP"/>
    <property type="match status" value="1"/>
</dbReference>
<evidence type="ECO:0000259" key="14">
    <source>
        <dbReference type="PROSITE" id="PS50001"/>
    </source>
</evidence>
<dbReference type="GO" id="GO:0005886">
    <property type="term" value="C:plasma membrane"/>
    <property type="evidence" value="ECO:0007669"/>
    <property type="project" value="TreeGrafter"/>
</dbReference>
<comment type="similarity">
    <text evidence="3">Belongs to the SH2B adapter family.</text>
</comment>
<feature type="domain" description="SH2" evidence="14">
    <location>
        <begin position="487"/>
        <end position="585"/>
    </location>
</feature>
<comment type="caution">
    <text evidence="16">The sequence shown here is derived from an EMBL/GenBank/DDBJ whole genome shotgun (WGS) entry which is preliminary data.</text>
</comment>
<dbReference type="GO" id="GO:0005737">
    <property type="term" value="C:cytoplasm"/>
    <property type="evidence" value="ECO:0007669"/>
    <property type="project" value="UniProtKB-SubCell"/>
</dbReference>
<dbReference type="Pfam" id="PF00017">
    <property type="entry name" value="SH2"/>
    <property type="match status" value="1"/>
</dbReference>
<evidence type="ECO:0000256" key="9">
    <source>
        <dbReference type="ARBA" id="ARBA00073702"/>
    </source>
</evidence>
<keyword evidence="17" id="KW-1185">Reference proteome</keyword>
<feature type="compositionally biased region" description="Polar residues" evidence="13">
    <location>
        <begin position="613"/>
        <end position="624"/>
    </location>
</feature>
<evidence type="ECO:0000256" key="4">
    <source>
        <dbReference type="ARBA" id="ARBA00022490"/>
    </source>
</evidence>
<dbReference type="InterPro" id="IPR011993">
    <property type="entry name" value="PH-like_dom_sf"/>
</dbReference>
<dbReference type="GO" id="GO:0035556">
    <property type="term" value="P:intracellular signal transduction"/>
    <property type="evidence" value="ECO:0007669"/>
    <property type="project" value="TreeGrafter"/>
</dbReference>
<reference evidence="16" key="1">
    <citation type="submission" date="2021-01" db="EMBL/GenBank/DDBJ databases">
        <authorList>
            <person name="Zahm M."/>
            <person name="Roques C."/>
            <person name="Cabau C."/>
            <person name="Klopp C."/>
            <person name="Donnadieu C."/>
            <person name="Jouanno E."/>
            <person name="Lampietro C."/>
            <person name="Louis A."/>
            <person name="Herpin A."/>
            <person name="Echchiki A."/>
            <person name="Berthelot C."/>
            <person name="Parey E."/>
            <person name="Roest-Crollius H."/>
            <person name="Braasch I."/>
            <person name="Postlethwait J."/>
            <person name="Bobe J."/>
            <person name="Montfort J."/>
            <person name="Bouchez O."/>
            <person name="Begum T."/>
            <person name="Mejri S."/>
            <person name="Adams A."/>
            <person name="Chen W.-J."/>
            <person name="Guiguen Y."/>
        </authorList>
    </citation>
    <scope>NUCLEOTIDE SEQUENCE</scope>
    <source>
        <strain evidence="16">YG-15Mar2019-1</strain>
        <tissue evidence="16">Brain</tissue>
    </source>
</reference>
<feature type="domain" description="PH" evidence="15">
    <location>
        <begin position="263"/>
        <end position="377"/>
    </location>
</feature>
<protein>
    <recommendedName>
        <fullName evidence="9">SH2B adapter protein 2</fullName>
    </recommendedName>
    <alternativeName>
        <fullName evidence="11">Adapter protein with pleckstrin homology and Src homology 2 domains</fullName>
    </alternativeName>
    <alternativeName>
        <fullName evidence="10">SH2 and PH domain-containing adapter protein APS</fullName>
    </alternativeName>
</protein>
<dbReference type="OrthoDB" id="10047184at2759"/>
<dbReference type="CDD" id="cd01231">
    <property type="entry name" value="PH_SH2B_family"/>
    <property type="match status" value="1"/>
</dbReference>
<name>A0A9D3T8C9_MEGAT</name>
<dbReference type="SMART" id="SM00252">
    <property type="entry name" value="SH2"/>
    <property type="match status" value="1"/>
</dbReference>
<organism evidence="16 17">
    <name type="scientific">Megalops atlanticus</name>
    <name type="common">Tarpon</name>
    <name type="synonym">Clupea gigantea</name>
    <dbReference type="NCBI Taxonomy" id="7932"/>
    <lineage>
        <taxon>Eukaryota</taxon>
        <taxon>Metazoa</taxon>
        <taxon>Chordata</taxon>
        <taxon>Craniata</taxon>
        <taxon>Vertebrata</taxon>
        <taxon>Euteleostomi</taxon>
        <taxon>Actinopterygii</taxon>
        <taxon>Neopterygii</taxon>
        <taxon>Teleostei</taxon>
        <taxon>Elopiformes</taxon>
        <taxon>Megalopidae</taxon>
        <taxon>Megalops</taxon>
    </lineage>
</organism>
<feature type="region of interest" description="Disordered" evidence="13">
    <location>
        <begin position="152"/>
        <end position="197"/>
    </location>
</feature>
<dbReference type="Gene3D" id="3.30.505.10">
    <property type="entry name" value="SH2 domain"/>
    <property type="match status" value="1"/>
</dbReference>
<dbReference type="SMART" id="SM00233">
    <property type="entry name" value="PH"/>
    <property type="match status" value="1"/>
</dbReference>
<keyword evidence="6 12" id="KW-0727">SH2 domain</keyword>
<evidence type="ECO:0000256" key="2">
    <source>
        <dbReference type="ARBA" id="ARBA00004496"/>
    </source>
</evidence>
<dbReference type="PROSITE" id="PS50001">
    <property type="entry name" value="SH2"/>
    <property type="match status" value="1"/>
</dbReference>
<dbReference type="PANTHER" id="PTHR10872:SF4">
    <property type="entry name" value="SH2B ADAPTER PROTEIN 2"/>
    <property type="match status" value="1"/>
</dbReference>
<dbReference type="EMBL" id="JAFDVH010000009">
    <property type="protein sequence ID" value="KAG7471103.1"/>
    <property type="molecule type" value="Genomic_DNA"/>
</dbReference>
<dbReference type="SUPFAM" id="SSF50729">
    <property type="entry name" value="PH domain-like"/>
    <property type="match status" value="1"/>
</dbReference>
<feature type="region of interest" description="Disordered" evidence="13">
    <location>
        <begin position="590"/>
        <end position="701"/>
    </location>
</feature>
<sequence>MKQDLERAREMVVFMKENHYMVFDVGPKPSPQWWNGAVMNGDAPPSSPELSSCPLPDWKEFCELHARASASDFADKFRRFVSENPCYDSPGADSTFSQHFAQHFLDCFSAELSHAHAPGSPGAAKYSIVPFVGIQSCPLPYGHDLYHRRKDAGASSESLDSMDSATGNLPPRAPPSSHKASALGQSRSTEDVSAGHPKAKFKKGFSLRNMSLCVVDGVKEIWHRRSSPEPDTGRRANGEAGDRWSQRLRLSKGSQAHKAELLEIQREGALRYMVADDTNCMGSSQWQKCRLLLRKTGPRSEGERFLLEFYVPPKSSKPKVSVPLSAIVEVRTTMPLEMPDKDNTFVLKVENGAEYILETIDSLQKNSWVADIQDCIDPGDSGDDIELASCPHGQSPREFPMVSSCSCELLSEGVHRAPERACAASADHYSAPSVRFRESPFTQNPSHIPLERFLQSPEAQGPSPPAGGHTEGAPEVEADASLTGYPWFHGTLSRVRAAQLVLAGGVRSHGLFVIRQSETRPGEYVLTFNFQGKAKHLRLSVNDNGQCHVHHLWFQTVSDMLRHFHAHPIPLESGGSADITLRCYVQAQRTPPDAGVSQPPAVPREPVCRGADQHQSMHYFSGTLQPAGPPADAPPPSGSSSSSPTALPPFSRGEPGLGGGLQSRSNSSERLLEPPSGTSEDYHESDSTRRTRAVENQYSFY</sequence>
<dbReference type="FunFam" id="3.30.505.10:FF:000008">
    <property type="entry name" value="SH2B adapter protein 1 isoform 2"/>
    <property type="match status" value="1"/>
</dbReference>
<feature type="compositionally biased region" description="Polar residues" evidence="13">
    <location>
        <begin position="155"/>
        <end position="167"/>
    </location>
</feature>
<dbReference type="PANTHER" id="PTHR10872">
    <property type="entry name" value="SH2B ADAPTER PROTEIN"/>
    <property type="match status" value="1"/>
</dbReference>
<dbReference type="InterPro" id="IPR001849">
    <property type="entry name" value="PH_domain"/>
</dbReference>
<evidence type="ECO:0000313" key="16">
    <source>
        <dbReference type="EMBL" id="KAG7471103.1"/>
    </source>
</evidence>
<evidence type="ECO:0000256" key="10">
    <source>
        <dbReference type="ARBA" id="ARBA00075397"/>
    </source>
</evidence>
<dbReference type="PROSITE" id="PS50003">
    <property type="entry name" value="PH_DOMAIN"/>
    <property type="match status" value="1"/>
</dbReference>
<dbReference type="InterPro" id="IPR000980">
    <property type="entry name" value="SH2"/>
</dbReference>
<evidence type="ECO:0000256" key="1">
    <source>
        <dbReference type="ARBA" id="ARBA00004370"/>
    </source>
</evidence>
<comment type="subcellular location">
    <subcellularLocation>
        <location evidence="2">Cytoplasm</location>
    </subcellularLocation>
    <subcellularLocation>
        <location evidence="1">Membrane</location>
    </subcellularLocation>
</comment>
<comment type="subunit">
    <text evidence="8">Homodimer. Interacts with KIT/c-KIT, SHC1, EPOR, PDGFR, VAV1 and VAV3. Interacts (via N-terminal region) with SHC1. Interacts (via the phosphorylated C-terminus) with GRB2. Interacts (via its SH2 domain) with EPOR, INSR and KIT. Interacts with GRB2 after B-cell antigen receptor stimulation. Interacts (via PH domain) with VAV3. Interacts with NTRK1, NTRK2 and NTRK3 (phosphorylated); after stimulation of the receptor by its extracellular ligand and subsequent autophosphorylation of the receptor. Binds INSR, GRB2, ASB6 and CAP. Insulin stimulation leads to dissociation of CAP. Binds CBS only when SH2B2/APS has become phosphorylated. INSR binding does not depend on the phosphorylation of SH2B2/APS.</text>
</comment>
<dbReference type="Pfam" id="PF00169">
    <property type="entry name" value="PH"/>
    <property type="match status" value="1"/>
</dbReference>
<evidence type="ECO:0000256" key="6">
    <source>
        <dbReference type="ARBA" id="ARBA00022999"/>
    </source>
</evidence>
<evidence type="ECO:0000256" key="13">
    <source>
        <dbReference type="SAM" id="MobiDB-lite"/>
    </source>
</evidence>
<proteinExistence type="inferred from homology"/>
<dbReference type="InterPro" id="IPR030523">
    <property type="entry name" value="SH2B"/>
</dbReference>
<dbReference type="GO" id="GO:0050851">
    <property type="term" value="P:antigen receptor-mediated signaling pathway"/>
    <property type="evidence" value="ECO:0007669"/>
    <property type="project" value="TreeGrafter"/>
</dbReference>
<dbReference type="InterPro" id="IPR036860">
    <property type="entry name" value="SH2_dom_sf"/>
</dbReference>
<evidence type="ECO:0000256" key="8">
    <source>
        <dbReference type="ARBA" id="ARBA00065784"/>
    </source>
</evidence>
<feature type="compositionally biased region" description="Pro residues" evidence="13">
    <location>
        <begin position="627"/>
        <end position="637"/>
    </location>
</feature>
<keyword evidence="7" id="KW-0472">Membrane</keyword>
<evidence type="ECO:0000256" key="3">
    <source>
        <dbReference type="ARBA" id="ARBA00010220"/>
    </source>
</evidence>
<dbReference type="SUPFAM" id="SSF55550">
    <property type="entry name" value="SH2 domain"/>
    <property type="match status" value="1"/>
</dbReference>
<evidence type="ECO:0000256" key="5">
    <source>
        <dbReference type="ARBA" id="ARBA00022553"/>
    </source>
</evidence>
<dbReference type="CDD" id="cd10411">
    <property type="entry name" value="SH2_SH2B2"/>
    <property type="match status" value="1"/>
</dbReference>
<keyword evidence="4" id="KW-0963">Cytoplasm</keyword>
<dbReference type="AlphaFoldDB" id="A0A9D3T8C9"/>
<dbReference type="FunFam" id="2.30.29.30:FF:000187">
    <property type="entry name" value="SH2B adapter protein 2"/>
    <property type="match status" value="1"/>
</dbReference>
<evidence type="ECO:0000256" key="12">
    <source>
        <dbReference type="PROSITE-ProRule" id="PRU00191"/>
    </source>
</evidence>
<feature type="compositionally biased region" description="Low complexity" evidence="13">
    <location>
        <begin position="638"/>
        <end position="651"/>
    </location>
</feature>
<dbReference type="Gene3D" id="6.10.140.110">
    <property type="match status" value="1"/>
</dbReference>
<gene>
    <name evidence="16" type="ORF">MATL_G00120860</name>
</gene>
<dbReference type="InterPro" id="IPR035058">
    <property type="entry name" value="SH2B2_SH2"/>
</dbReference>